<sequence>MEFENDQHNMIYYNQILRAEQKKKSPKKKKPTSFTKQEVNFKDYLYVPEGLEPLIYTFYIVGIPYLVGTIFLFFTIAGADFANFKLLDVSAFFIVWAIGYEITATLLLISIFVMFLKHDGDSD</sequence>
<reference evidence="2 3" key="1">
    <citation type="journal article" date="2012" name="Proc. Natl. Acad. Sci. U.S.A.">
        <title>Genome and physiology of a model Epsilonproteobacterium responsible for sulfide detoxification in marine oxygen depletion zones.</title>
        <authorList>
            <person name="Grote J."/>
            <person name="Schott T."/>
            <person name="Bruckner C.G."/>
            <person name="Glockner F.O."/>
            <person name="Jost G."/>
            <person name="Teeling H."/>
            <person name="Labrenz M."/>
            <person name="Jurgens K."/>
        </authorList>
    </citation>
    <scope>NUCLEOTIDE SEQUENCE [LARGE SCALE GENOMIC DNA]</scope>
    <source>
        <strain evidence="2 3">GD1</strain>
    </source>
</reference>
<feature type="transmembrane region" description="Helical" evidence="1">
    <location>
        <begin position="54"/>
        <end position="79"/>
    </location>
</feature>
<comment type="caution">
    <text evidence="2">The sequence shown here is derived from an EMBL/GenBank/DDBJ whole genome shotgun (WGS) entry which is preliminary data.</text>
</comment>
<dbReference type="STRING" id="929558.SMGD1_0298"/>
<keyword evidence="1" id="KW-0812">Transmembrane</keyword>
<feature type="transmembrane region" description="Helical" evidence="1">
    <location>
        <begin position="91"/>
        <end position="116"/>
    </location>
</feature>
<dbReference type="RefSeq" id="WP_008340076.1">
    <property type="nucleotide sequence ID" value="NZ_AFRZ01000001.1"/>
</dbReference>
<dbReference type="HOGENOM" id="CLU_2014084_0_0_7"/>
<keyword evidence="1" id="KW-0472">Membrane</keyword>
<dbReference type="AlphaFoldDB" id="B6BNM1"/>
<keyword evidence="1" id="KW-1133">Transmembrane helix</keyword>
<evidence type="ECO:0000256" key="1">
    <source>
        <dbReference type="SAM" id="Phobius"/>
    </source>
</evidence>
<protein>
    <submittedName>
        <fullName evidence="2">Uncharacterized protein</fullName>
    </submittedName>
</protein>
<dbReference type="Proteomes" id="UP000006431">
    <property type="component" value="Unassembled WGS sequence"/>
</dbReference>
<keyword evidence="3" id="KW-1185">Reference proteome</keyword>
<name>B6BNM1_SULGG</name>
<accession>B6BNM1</accession>
<proteinExistence type="predicted"/>
<dbReference type="EMBL" id="AFRZ01000001">
    <property type="protein sequence ID" value="EHP28825.1"/>
    <property type="molecule type" value="Genomic_DNA"/>
</dbReference>
<dbReference type="eggNOG" id="ENOG5031ARZ">
    <property type="taxonomic scope" value="Bacteria"/>
</dbReference>
<organism evidence="2 3">
    <name type="scientific">Sulfurimonas gotlandica (strain DSM 19862 / JCM 16533 / GD1)</name>
    <dbReference type="NCBI Taxonomy" id="929558"/>
    <lineage>
        <taxon>Bacteria</taxon>
        <taxon>Pseudomonadati</taxon>
        <taxon>Campylobacterota</taxon>
        <taxon>Epsilonproteobacteria</taxon>
        <taxon>Campylobacterales</taxon>
        <taxon>Sulfurimonadaceae</taxon>
        <taxon>Sulfurimonas</taxon>
    </lineage>
</organism>
<dbReference type="OrthoDB" id="5334279at2"/>
<evidence type="ECO:0000313" key="3">
    <source>
        <dbReference type="Proteomes" id="UP000006431"/>
    </source>
</evidence>
<accession>H1FTP9</accession>
<dbReference type="PATRIC" id="fig|929558.5.peg.297"/>
<evidence type="ECO:0000313" key="2">
    <source>
        <dbReference type="EMBL" id="EHP28825.1"/>
    </source>
</evidence>
<gene>
    <name evidence="2" type="ORF">SMGD1_0298</name>
</gene>